<dbReference type="EMBL" id="JBHUDG010000006">
    <property type="protein sequence ID" value="MFD1629705.1"/>
    <property type="molecule type" value="Genomic_DNA"/>
</dbReference>
<evidence type="ECO:0000313" key="1">
    <source>
        <dbReference type="EMBL" id="MFD1629705.1"/>
    </source>
</evidence>
<dbReference type="Proteomes" id="UP001597118">
    <property type="component" value="Unassembled WGS sequence"/>
</dbReference>
<organism evidence="1 2">
    <name type="scientific">Pseudopedobacter beijingensis</name>
    <dbReference type="NCBI Taxonomy" id="1207056"/>
    <lineage>
        <taxon>Bacteria</taxon>
        <taxon>Pseudomonadati</taxon>
        <taxon>Bacteroidota</taxon>
        <taxon>Sphingobacteriia</taxon>
        <taxon>Sphingobacteriales</taxon>
        <taxon>Sphingobacteriaceae</taxon>
        <taxon>Pseudopedobacter</taxon>
    </lineage>
</organism>
<sequence length="90" mass="10188">MKESTVDIIINIPSLIILSGVEEFVVWSNRSLKMDILSRPLAQRNWTQSTHNEIMNAFCISLMLTQKAFVRGINGVDARSYPQYISGKNS</sequence>
<gene>
    <name evidence="1" type="ORF">ACFSAH_07455</name>
</gene>
<comment type="caution">
    <text evidence="1">The sequence shown here is derived from an EMBL/GenBank/DDBJ whole genome shotgun (WGS) entry which is preliminary data.</text>
</comment>
<reference evidence="2" key="1">
    <citation type="journal article" date="2019" name="Int. J. Syst. Evol. Microbiol.">
        <title>The Global Catalogue of Microorganisms (GCM) 10K type strain sequencing project: providing services to taxonomists for standard genome sequencing and annotation.</title>
        <authorList>
            <consortium name="The Broad Institute Genomics Platform"/>
            <consortium name="The Broad Institute Genome Sequencing Center for Infectious Disease"/>
            <person name="Wu L."/>
            <person name="Ma J."/>
        </authorList>
    </citation>
    <scope>NUCLEOTIDE SEQUENCE [LARGE SCALE GENOMIC DNA]</scope>
    <source>
        <strain evidence="2">CCUG 53762</strain>
    </source>
</reference>
<keyword evidence="2" id="KW-1185">Reference proteome</keyword>
<protein>
    <submittedName>
        <fullName evidence="1">Uncharacterized protein</fullName>
    </submittedName>
</protein>
<evidence type="ECO:0000313" key="2">
    <source>
        <dbReference type="Proteomes" id="UP001597118"/>
    </source>
</evidence>
<proteinExistence type="predicted"/>
<name>A0ABW4IBY3_9SPHI</name>
<dbReference type="RefSeq" id="WP_379662086.1">
    <property type="nucleotide sequence ID" value="NZ_JBHUDG010000006.1"/>
</dbReference>
<accession>A0ABW4IBY3</accession>